<proteinExistence type="predicted"/>
<feature type="region of interest" description="Disordered" evidence="1">
    <location>
        <begin position="530"/>
        <end position="551"/>
    </location>
</feature>
<dbReference type="Pfam" id="PF01841">
    <property type="entry name" value="Transglut_core"/>
    <property type="match status" value="1"/>
</dbReference>
<dbReference type="InterPro" id="IPR038765">
    <property type="entry name" value="Papain-like_cys_pep_sf"/>
</dbReference>
<dbReference type="SMART" id="SM00460">
    <property type="entry name" value="TGc"/>
    <property type="match status" value="1"/>
</dbReference>
<dbReference type="SUPFAM" id="SSF54001">
    <property type="entry name" value="Cysteine proteinases"/>
    <property type="match status" value="1"/>
</dbReference>
<feature type="compositionally biased region" description="Low complexity" evidence="1">
    <location>
        <begin position="1046"/>
        <end position="1059"/>
    </location>
</feature>
<feature type="compositionally biased region" description="Pro residues" evidence="1">
    <location>
        <begin position="157"/>
        <end position="182"/>
    </location>
</feature>
<feature type="compositionally biased region" description="Pro residues" evidence="1">
    <location>
        <begin position="333"/>
        <end position="344"/>
    </location>
</feature>
<dbReference type="GO" id="GO:0110085">
    <property type="term" value="C:mitotic actomyosin contractile ring"/>
    <property type="evidence" value="ECO:0007669"/>
    <property type="project" value="TreeGrafter"/>
</dbReference>
<dbReference type="FunFam" id="3.10.620.30:FF:000005">
    <property type="entry name" value="SH3 domain protein (Cyk3), putative"/>
    <property type="match status" value="1"/>
</dbReference>
<evidence type="ECO:0000313" key="3">
    <source>
        <dbReference type="EMBL" id="KAF6218907.1"/>
    </source>
</evidence>
<organism evidence="3 4">
    <name type="scientific">Letharia lupina</name>
    <dbReference type="NCBI Taxonomy" id="560253"/>
    <lineage>
        <taxon>Eukaryota</taxon>
        <taxon>Fungi</taxon>
        <taxon>Dikarya</taxon>
        <taxon>Ascomycota</taxon>
        <taxon>Pezizomycotina</taxon>
        <taxon>Lecanoromycetes</taxon>
        <taxon>OSLEUM clade</taxon>
        <taxon>Lecanoromycetidae</taxon>
        <taxon>Lecanorales</taxon>
        <taxon>Lecanorineae</taxon>
        <taxon>Parmeliaceae</taxon>
        <taxon>Letharia</taxon>
    </lineage>
</organism>
<dbReference type="GO" id="GO:0140278">
    <property type="term" value="P:mitotic division septum assembly"/>
    <property type="evidence" value="ECO:0007669"/>
    <property type="project" value="TreeGrafter"/>
</dbReference>
<feature type="region of interest" description="Disordered" evidence="1">
    <location>
        <begin position="316"/>
        <end position="375"/>
    </location>
</feature>
<dbReference type="InterPro" id="IPR052557">
    <property type="entry name" value="CAP/Cytokinesis_protein"/>
</dbReference>
<feature type="compositionally biased region" description="Polar residues" evidence="1">
    <location>
        <begin position="273"/>
        <end position="286"/>
    </location>
</feature>
<dbReference type="PANTHER" id="PTHR46333">
    <property type="entry name" value="CYTOKINESIS PROTEIN 3"/>
    <property type="match status" value="1"/>
</dbReference>
<feature type="region of interest" description="Disordered" evidence="1">
    <location>
        <begin position="462"/>
        <end position="494"/>
    </location>
</feature>
<dbReference type="InterPro" id="IPR002931">
    <property type="entry name" value="Transglutaminase-like"/>
</dbReference>
<feature type="region of interest" description="Disordered" evidence="1">
    <location>
        <begin position="1"/>
        <end position="298"/>
    </location>
</feature>
<evidence type="ECO:0000313" key="4">
    <source>
        <dbReference type="Proteomes" id="UP000593566"/>
    </source>
</evidence>
<feature type="region of interest" description="Disordered" evidence="1">
    <location>
        <begin position="1046"/>
        <end position="1065"/>
    </location>
</feature>
<comment type="caution">
    <text evidence="3">The sequence shown here is derived from an EMBL/GenBank/DDBJ whole genome shotgun (WGS) entry which is preliminary data.</text>
</comment>
<feature type="compositionally biased region" description="Low complexity" evidence="1">
    <location>
        <begin position="530"/>
        <end position="542"/>
    </location>
</feature>
<feature type="region of interest" description="Disordered" evidence="1">
    <location>
        <begin position="390"/>
        <end position="418"/>
    </location>
</feature>
<dbReference type="PANTHER" id="PTHR46333:SF2">
    <property type="entry name" value="CYTOKINESIS PROTEIN 3"/>
    <property type="match status" value="1"/>
</dbReference>
<accession>A0A8H6C8L5</accession>
<feature type="compositionally biased region" description="Polar residues" evidence="1">
    <location>
        <begin position="471"/>
        <end position="494"/>
    </location>
</feature>
<evidence type="ECO:0000259" key="2">
    <source>
        <dbReference type="SMART" id="SM00460"/>
    </source>
</evidence>
<feature type="compositionally biased region" description="Polar residues" evidence="1">
    <location>
        <begin position="350"/>
        <end position="366"/>
    </location>
</feature>
<gene>
    <name evidence="3" type="ORF">HO133_005450</name>
</gene>
<evidence type="ECO:0000256" key="1">
    <source>
        <dbReference type="SAM" id="MobiDB-lite"/>
    </source>
</evidence>
<dbReference type="InterPro" id="IPR056409">
    <property type="entry name" value="Ig_CYK3_C"/>
</dbReference>
<feature type="domain" description="Transglutaminase-like" evidence="2">
    <location>
        <begin position="709"/>
        <end position="777"/>
    </location>
</feature>
<keyword evidence="4" id="KW-1185">Reference proteome</keyword>
<name>A0A8H6C8L5_9LECA</name>
<protein>
    <recommendedName>
        <fullName evidence="2">Transglutaminase-like domain-containing protein</fullName>
    </recommendedName>
</protein>
<reference evidence="3 4" key="1">
    <citation type="journal article" date="2020" name="Genomics">
        <title>Complete, high-quality genomes from long-read metagenomic sequencing of two wolf lichen thalli reveals enigmatic genome architecture.</title>
        <authorList>
            <person name="McKenzie S.K."/>
            <person name="Walston R.F."/>
            <person name="Allen J.L."/>
        </authorList>
    </citation>
    <scope>NUCLEOTIDE SEQUENCE [LARGE SCALE GENOMIC DNA]</scope>
    <source>
        <strain evidence="3">WasteWater1</strain>
    </source>
</reference>
<dbReference type="Gene3D" id="3.10.620.30">
    <property type="match status" value="1"/>
</dbReference>
<dbReference type="RefSeq" id="XP_037148342.1">
    <property type="nucleotide sequence ID" value="XM_037296360.1"/>
</dbReference>
<dbReference type="AlphaFoldDB" id="A0A8H6C8L5"/>
<feature type="compositionally biased region" description="Polar residues" evidence="1">
    <location>
        <begin position="75"/>
        <end position="125"/>
    </location>
</feature>
<feature type="compositionally biased region" description="Low complexity" evidence="1">
    <location>
        <begin position="26"/>
        <end position="66"/>
    </location>
</feature>
<dbReference type="EMBL" id="JACCJB010000021">
    <property type="protein sequence ID" value="KAF6218907.1"/>
    <property type="molecule type" value="Genomic_DNA"/>
</dbReference>
<dbReference type="Proteomes" id="UP000593566">
    <property type="component" value="Unassembled WGS sequence"/>
</dbReference>
<dbReference type="GeneID" id="59333856"/>
<dbReference type="Pfam" id="PF24584">
    <property type="entry name" value="Ig_CYK3_C"/>
    <property type="match status" value="2"/>
</dbReference>
<sequence length="1128" mass="122204">MPGSAAGSLTKPSPQKSKTFRKPFQAYARAGSPNPAAAAANINNGPTAPSPVPSRQSSSLQSPSKGPSRHPSYLPNHSSPSRQPSYLQMSESPSRQSSHLQTSFSPTRQSSYLQQSTRPSSSGHNTAYASPSPAASAHYQHSPEPDSQDHDDEFSSSPPPPPPPPHRVAYNAPPPRASPSPTPSMNDRYPTVSRGPSPAPPSPGVHGHTPSPLRDAMDDVMSSLHDMAMRRTESSPSPEQEQAPLDPWSPEAFDELRTSSNTRNHHRPRSSLGIASSQRGTEQYQNDDGYGICNYDEGPPQVHDYVERMEDRLRNIGATSPRPPDELFLPDDPMGPPPAPPPKNSPYQPRTQSSQGMRESVSGSIKSSHRLKNRKSAYELGRSMLDRTFTTKSSATNSSSGVQSVATNGTTSTQRTSQSIMSGYSAGGFSATSAGSLARRKWGSISKSKPLSVVDNRQDALLGLNGGGSATRPQTPSHYSSNQSRPGSSAGMNYSGSVVDSGGIFGGLTTPKSKKSGFFKKLVESAKTGAASARSSIAAGQADTPRSPIKNLLPHGVTAIAGGSAARDMGLGGGKTEIDWVQVRRDVNRSNSLSRNERNERIERCQMMNYPVVAPVDSLLEAAEGDEGADGMPIQHPTDFQAVNLQLVDKSARFVNSLPPMTNPASLAQGYVCRPYRSDVQRLRAIFTWVSEKVAWEEDFEGEVDSKRVIQMRRGCSEEVAVLVSEMCLSVGLHAEIVRGCLKSPGEIVECDSNPRPNHWWNAVIVDDCWRIMDCSLASPTNPKRGRYSSTGSQIAENGFFLTRPMEICYTHIPSNFEQQHICPPIAPDVLLALPCACPPYFRNNVQMIDYDTSLLRIENLELVHIQFTVPADIECIAEVESSSYARDADGDVFESGDTTTNRALAQAEWVKGQKRYTVKALLPGDVGHGTLKVYAGKRGLMHSIKDNPHALAFSLPIVHTGNNPLYDFLLRHPTPHAQRHDLYVAQPQCARLAINNTFVFAVRQHPSFLSCNSPEARSASPNPFARPSSAMSMISTATSANDYFSQAGSNSSNSSQQQKPAKLAIQAPSGKILRLMKKSDNSVSMDEAADGGVWETIIKIGERGTWRGLVLADRSARWCVFGEWEAV</sequence>
<feature type="compositionally biased region" description="Low complexity" evidence="1">
    <location>
        <begin position="127"/>
        <end position="140"/>
    </location>
</feature>